<dbReference type="EMBL" id="MLCB01000180">
    <property type="protein sequence ID" value="OJI92481.1"/>
    <property type="molecule type" value="Genomic_DNA"/>
</dbReference>
<comment type="caution">
    <text evidence="1">The sequence shown here is derived from an EMBL/GenBank/DDBJ whole genome shotgun (WGS) entry which is preliminary data.</text>
</comment>
<name>A0A1L9NTC7_9RHOB</name>
<protein>
    <submittedName>
        <fullName evidence="1">Uncharacterized protein</fullName>
    </submittedName>
</protein>
<sequence length="146" mass="14880">MRSANEISAMVLKAARGAGLPLGCAEELARAAPVLASTGDLTCVTGVLELACDAPSFEQGVVKGGHPVQAVVAWQDLTAAGVKAKLECDVEGALLSALCERVSVVGPFEVDETLWVNLSQFAAKMLVPESEASRLAGAGAGLSDND</sequence>
<dbReference type="InterPro" id="IPR022201">
    <property type="entry name" value="DUF3726"/>
</dbReference>
<keyword evidence="2" id="KW-1185">Reference proteome</keyword>
<dbReference type="AlphaFoldDB" id="A0A1L9NTC7"/>
<dbReference type="Proteomes" id="UP000184514">
    <property type="component" value="Unassembled WGS sequence"/>
</dbReference>
<proteinExistence type="predicted"/>
<accession>A0A1L9NTC7</accession>
<gene>
    <name evidence="1" type="ORF">PFRI_33120</name>
</gene>
<reference evidence="1 2" key="1">
    <citation type="submission" date="2016-10" db="EMBL/GenBank/DDBJ databases">
        <title>Genome sequence of Planktotalea frisia SH6-1.</title>
        <authorList>
            <person name="Poehlein A."/>
            <person name="Bakenhus I."/>
            <person name="Voget S."/>
            <person name="Brinkhoff T."/>
            <person name="Simon M."/>
        </authorList>
    </citation>
    <scope>NUCLEOTIDE SEQUENCE [LARGE SCALE GENOMIC DNA]</scope>
    <source>
        <strain evidence="1 2">SH6-1</strain>
    </source>
</reference>
<evidence type="ECO:0000313" key="1">
    <source>
        <dbReference type="EMBL" id="OJI92481.1"/>
    </source>
</evidence>
<organism evidence="1 2">
    <name type="scientific">Planktotalea frisia</name>
    <dbReference type="NCBI Taxonomy" id="696762"/>
    <lineage>
        <taxon>Bacteria</taxon>
        <taxon>Pseudomonadati</taxon>
        <taxon>Pseudomonadota</taxon>
        <taxon>Alphaproteobacteria</taxon>
        <taxon>Rhodobacterales</taxon>
        <taxon>Paracoccaceae</taxon>
        <taxon>Planktotalea</taxon>
    </lineage>
</organism>
<dbReference type="STRING" id="696762.PFRI_33120"/>
<dbReference type="RefSeq" id="WP_072631815.1">
    <property type="nucleotide sequence ID" value="NZ_JABBAN010000281.1"/>
</dbReference>
<dbReference type="Pfam" id="PF12525">
    <property type="entry name" value="DUF3726"/>
    <property type="match status" value="1"/>
</dbReference>
<evidence type="ECO:0000313" key="2">
    <source>
        <dbReference type="Proteomes" id="UP000184514"/>
    </source>
</evidence>
<dbReference type="OrthoDB" id="8420038at2"/>